<protein>
    <submittedName>
        <fullName evidence="3">Uncharacterized protein</fullName>
    </submittedName>
</protein>
<reference evidence="3" key="1">
    <citation type="submission" date="2022-11" db="UniProtKB">
        <authorList>
            <consortium name="WormBaseParasite"/>
        </authorList>
    </citation>
    <scope>IDENTIFICATION</scope>
</reference>
<evidence type="ECO:0000256" key="1">
    <source>
        <dbReference type="SAM" id="MobiDB-lite"/>
    </source>
</evidence>
<evidence type="ECO:0000313" key="3">
    <source>
        <dbReference type="WBParaSite" id="PSU_v2.g13671.t1"/>
    </source>
</evidence>
<dbReference type="AlphaFoldDB" id="A0A914Y7U1"/>
<dbReference type="Proteomes" id="UP000887577">
    <property type="component" value="Unplaced"/>
</dbReference>
<dbReference type="WBParaSite" id="PSU_v2.g13671.t1">
    <property type="protein sequence ID" value="PSU_v2.g13671.t1"/>
    <property type="gene ID" value="PSU_v2.g13671"/>
</dbReference>
<accession>A0A914Y7U1</accession>
<evidence type="ECO:0000313" key="2">
    <source>
        <dbReference type="Proteomes" id="UP000887577"/>
    </source>
</evidence>
<sequence>MLKCGAPIESVLAGIQRNSSEPGSDWLLAEPRSSNSESSSELTCYAPEGGNPSERHFEAFPNNGHLKLMERFEAASANAKTYRMVFRPNGITVTMDTRETIKIACGALATFLLCGQAANNLVLVFATPRFDVINVDCDIWTTFTRNTSSVFVSGTLHPEELRRFIETHKHPSTVNILNQRFLRSGSLVDFCRLIPPNVTTFVYDSRCTSNSYLIENVMALYGDLFLRKRNSSLASKSSSSSLLISRLAEMLKDDAPAYAAVLTMMPGDDVILQTLLGHNFKRARPGYLCNMDRCYEKFDYWRSSVNNKTIIFGFLDPNVGPVPEANGAVI</sequence>
<proteinExistence type="predicted"/>
<organism evidence="2 3">
    <name type="scientific">Panagrolaimus superbus</name>
    <dbReference type="NCBI Taxonomy" id="310955"/>
    <lineage>
        <taxon>Eukaryota</taxon>
        <taxon>Metazoa</taxon>
        <taxon>Ecdysozoa</taxon>
        <taxon>Nematoda</taxon>
        <taxon>Chromadorea</taxon>
        <taxon>Rhabditida</taxon>
        <taxon>Tylenchina</taxon>
        <taxon>Panagrolaimomorpha</taxon>
        <taxon>Panagrolaimoidea</taxon>
        <taxon>Panagrolaimidae</taxon>
        <taxon>Panagrolaimus</taxon>
    </lineage>
</organism>
<keyword evidence="2" id="KW-1185">Reference proteome</keyword>
<name>A0A914Y7U1_9BILA</name>
<feature type="region of interest" description="Disordered" evidence="1">
    <location>
        <begin position="18"/>
        <end position="47"/>
    </location>
</feature>